<proteinExistence type="predicted"/>
<evidence type="ECO:0000313" key="2">
    <source>
        <dbReference type="Proteomes" id="UP000664915"/>
    </source>
</evidence>
<evidence type="ECO:0000313" key="1">
    <source>
        <dbReference type="EMBL" id="QPX48134.1"/>
    </source>
</evidence>
<protein>
    <submittedName>
        <fullName evidence="1">Uncharacterized protein</fullName>
    </submittedName>
</protein>
<accession>A0A879R1R5</accession>
<name>A0A879R1R5_9CAUD</name>
<organism evidence="1 2">
    <name type="scientific">Synechococcus phage S-SRM01</name>
    <dbReference type="NCBI Taxonomy" id="2781608"/>
    <lineage>
        <taxon>Viruses</taxon>
        <taxon>Duplodnaviria</taxon>
        <taxon>Heunggongvirae</taxon>
        <taxon>Uroviricota</taxon>
        <taxon>Caudoviricetes</taxon>
        <taxon>Pantevenvirales</taxon>
        <taxon>Kyanoviridae</taxon>
        <taxon>Serangoonvirus</taxon>
        <taxon>Serangoonvirus essarone</taxon>
    </lineage>
</organism>
<sequence length="59" mass="6924">MTDVEFFEMTERMKQFGGSFVIALSYAFRRADAFNRQRLLNAFPDYVEQYGPSGEFVKN</sequence>
<dbReference type="RefSeq" id="YP_010670144.1">
    <property type="nucleotide sequence ID" value="NC_070963.1"/>
</dbReference>
<dbReference type="EMBL" id="MW015081">
    <property type="protein sequence ID" value="QPX48134.1"/>
    <property type="molecule type" value="Genomic_DNA"/>
</dbReference>
<dbReference type="Proteomes" id="UP000664915">
    <property type="component" value="Segment"/>
</dbReference>
<reference evidence="1" key="1">
    <citation type="submission" date="2020-09" db="EMBL/GenBank/DDBJ databases">
        <authorList>
            <person name="Zhang D."/>
            <person name="Hatherill J.R."/>
            <person name="Ramirez J.F."/>
            <person name="Edinger B."/>
            <person name="Balarin R."/>
            <person name="Sullivan A."/>
            <person name="Humpal K.M."/>
            <person name="Guseva A."/>
            <person name="Butela K.A."/>
            <person name="Garlena R.A."/>
            <person name="Russell D.A."/>
            <person name="Pope W.H."/>
            <person name="Jacobs-Sera D."/>
            <person name="Hatfull G.F."/>
        </authorList>
    </citation>
    <scope>NUCLEOTIDE SEQUENCE</scope>
</reference>
<dbReference type="GeneID" id="77946339"/>
<keyword evidence="2" id="KW-1185">Reference proteome</keyword>
<dbReference type="KEGG" id="vg:77946339"/>